<feature type="signal peptide" evidence="5">
    <location>
        <begin position="1"/>
        <end position="18"/>
    </location>
</feature>
<dbReference type="InterPro" id="IPR036056">
    <property type="entry name" value="Fibrinogen-like_C"/>
</dbReference>
<proteinExistence type="predicted"/>
<dbReference type="EMBL" id="WNYA01000007">
    <property type="protein sequence ID" value="KAG8560402.1"/>
    <property type="molecule type" value="Genomic_DNA"/>
</dbReference>
<reference evidence="7" key="1">
    <citation type="thesis" date="2020" institute="ProQuest LLC" country="789 East Eisenhower Parkway, Ann Arbor, MI, USA">
        <title>Comparative Genomics and Chromosome Evolution.</title>
        <authorList>
            <person name="Mudd A.B."/>
        </authorList>
    </citation>
    <scope>NUCLEOTIDE SEQUENCE</scope>
    <source>
        <strain evidence="7">237g6f4</strain>
        <tissue evidence="7">Blood</tissue>
    </source>
</reference>
<dbReference type="PANTHER" id="PTHR16146">
    <property type="entry name" value="INTELECTIN"/>
    <property type="match status" value="1"/>
</dbReference>
<evidence type="ECO:0000313" key="7">
    <source>
        <dbReference type="EMBL" id="KAG8560402.1"/>
    </source>
</evidence>
<keyword evidence="8" id="KW-1185">Reference proteome</keyword>
<evidence type="ECO:0000259" key="6">
    <source>
        <dbReference type="PROSITE" id="PS51406"/>
    </source>
</evidence>
<evidence type="ECO:0000256" key="1">
    <source>
        <dbReference type="ARBA" id="ARBA00022723"/>
    </source>
</evidence>
<dbReference type="Gene3D" id="3.90.215.10">
    <property type="entry name" value="Gamma Fibrinogen, chain A, domain 1"/>
    <property type="match status" value="1"/>
</dbReference>
<dbReference type="GO" id="GO:0046872">
    <property type="term" value="F:metal ion binding"/>
    <property type="evidence" value="ECO:0007669"/>
    <property type="project" value="UniProtKB-KW"/>
</dbReference>
<dbReference type="InterPro" id="IPR002181">
    <property type="entry name" value="Fibrinogen_a/b/g_C_dom"/>
</dbReference>
<keyword evidence="1" id="KW-0479">Metal-binding</keyword>
<keyword evidence="4" id="KW-1015">Disulfide bond</keyword>
<keyword evidence="2" id="KW-0430">Lectin</keyword>
<evidence type="ECO:0000256" key="5">
    <source>
        <dbReference type="SAM" id="SignalP"/>
    </source>
</evidence>
<dbReference type="PROSITE" id="PS51406">
    <property type="entry name" value="FIBRINOGEN_C_2"/>
    <property type="match status" value="1"/>
</dbReference>
<dbReference type="PANTHER" id="PTHR16146:SF46">
    <property type="entry name" value="INTELECTIN-1A-RELATED"/>
    <property type="match status" value="1"/>
</dbReference>
<feature type="chain" id="PRO_5044715588" description="Fibrinogen C-terminal domain-containing protein" evidence="5">
    <location>
        <begin position="19"/>
        <end position="318"/>
    </location>
</feature>
<evidence type="ECO:0000256" key="3">
    <source>
        <dbReference type="ARBA" id="ARBA00022837"/>
    </source>
</evidence>
<keyword evidence="3" id="KW-0106">Calcium</keyword>
<comment type="caution">
    <text evidence="7">The sequence shown here is derived from an EMBL/GenBank/DDBJ whole genome shotgun (WGS) entry which is preliminary data.</text>
</comment>
<feature type="domain" description="Fibrinogen C-terminal" evidence="6">
    <location>
        <begin position="37"/>
        <end position="87"/>
    </location>
</feature>
<dbReference type="GO" id="GO:0070492">
    <property type="term" value="F:oligosaccharide binding"/>
    <property type="evidence" value="ECO:0007669"/>
    <property type="project" value="TreeGrafter"/>
</dbReference>
<keyword evidence="5" id="KW-0732">Signal</keyword>
<protein>
    <recommendedName>
        <fullName evidence="6">Fibrinogen C-terminal domain-containing protein</fullName>
    </recommendedName>
</protein>
<dbReference type="NCBIfam" id="NF040941">
    <property type="entry name" value="GGGWT_bact"/>
    <property type="match status" value="1"/>
</dbReference>
<accession>A0AAV7AK77</accession>
<name>A0AAV7AK77_ENGPU</name>
<evidence type="ECO:0000256" key="4">
    <source>
        <dbReference type="ARBA" id="ARBA00023157"/>
    </source>
</evidence>
<dbReference type="GO" id="GO:0005615">
    <property type="term" value="C:extracellular space"/>
    <property type="evidence" value="ECO:0007669"/>
    <property type="project" value="TreeGrafter"/>
</dbReference>
<dbReference type="SUPFAM" id="SSF56496">
    <property type="entry name" value="Fibrinogen C-terminal domain-like"/>
    <property type="match status" value="1"/>
</dbReference>
<dbReference type="EMBL" id="WNYA01000007">
    <property type="protein sequence ID" value="KAG8560403.1"/>
    <property type="molecule type" value="Genomic_DNA"/>
</dbReference>
<gene>
    <name evidence="7" type="ORF">GDO81_014960</name>
</gene>
<evidence type="ECO:0000313" key="8">
    <source>
        <dbReference type="Proteomes" id="UP000824782"/>
    </source>
</evidence>
<evidence type="ECO:0000256" key="2">
    <source>
        <dbReference type="ARBA" id="ARBA00022734"/>
    </source>
</evidence>
<dbReference type="InterPro" id="IPR014716">
    <property type="entry name" value="Fibrinogen_a/b/g_C_1"/>
</dbReference>
<dbReference type="Pfam" id="PF00147">
    <property type="entry name" value="Fibrinogen_C"/>
    <property type="match status" value="1"/>
</dbReference>
<sequence>MQAGLVLLGLILIQYAVPCRNCEIQNGFCWDKVPTNNACLEKYRSCSDIKLKDVNAKDGIYTLTTTNGLTYQTFCDMTTDGGGWTLVASVHENNMFGKCTTGDRWSSQQGNNPDVPEGDGNWANFAVFGTAEGATSDDYKNPGYYDIKARDVGIWQVPNKTPLSLWNISSLLRFRTNNGFLRSHGSNLFYLYKKYPVRYNIGTCSRDNGPAVPIVYDHGDEKMMTNYYAPISRSEYIPGFIQFRVFNHEKASLALCPGMKAIGCNTEHFCVGGGGYFPEGDPRQCGDFAAWDWDGYGTHKFSSTSKEITEAAVLIYYR</sequence>
<organism evidence="7 8">
    <name type="scientific">Engystomops pustulosus</name>
    <name type="common">Tungara frog</name>
    <name type="synonym">Physalaemus pustulosus</name>
    <dbReference type="NCBI Taxonomy" id="76066"/>
    <lineage>
        <taxon>Eukaryota</taxon>
        <taxon>Metazoa</taxon>
        <taxon>Chordata</taxon>
        <taxon>Craniata</taxon>
        <taxon>Vertebrata</taxon>
        <taxon>Euteleostomi</taxon>
        <taxon>Amphibia</taxon>
        <taxon>Batrachia</taxon>
        <taxon>Anura</taxon>
        <taxon>Neobatrachia</taxon>
        <taxon>Hyloidea</taxon>
        <taxon>Leptodactylidae</taxon>
        <taxon>Leiuperinae</taxon>
        <taxon>Engystomops</taxon>
    </lineage>
</organism>
<dbReference type="AlphaFoldDB" id="A0AAV7AK77"/>
<dbReference type="Proteomes" id="UP000824782">
    <property type="component" value="Unassembled WGS sequence"/>
</dbReference>